<proteinExistence type="predicted"/>
<gene>
    <name evidence="5" type="ORF">RND71_000423</name>
</gene>
<feature type="region of interest" description="Disordered" evidence="3">
    <location>
        <begin position="505"/>
        <end position="584"/>
    </location>
</feature>
<dbReference type="GO" id="GO:0003723">
    <property type="term" value="F:RNA binding"/>
    <property type="evidence" value="ECO:0007669"/>
    <property type="project" value="UniProtKB-UniRule"/>
</dbReference>
<sequence length="666" mass="70534">MHSNHAPSVPNSTTSAVPTDDSRIPPPPPPRRVVFRLLCHVSRVGGVIGKSGSIIRQLQQHTSAKIYVDVSTPKSDHHRLVVVVASASVNKKIRLSAPIGDEHWDEDEIEVSAAQEALVRVFERVIEVTAENNGVVLGAENVVSCRLLVKGSQVGALMGKGGRVIDAIRKENGCRIRVLSSEKLPSCASPNDGIVEIEGDTLAVKKALVAVSRCLQDCFSVDRNRTVEHTPFELDLEQILPPQPVDLPAQRSSMSQPITTSSFSDADKFSSIDSKMPLQEVAFRVLCTNDKVGSIIGKGGAIVRALQNDSGASISVGPNAVDCNERMITITALENLELRKSPAQTAVVLVFDRILDAGSGMNLGTRSLITFRLVVAHNQVGCLLGKGGAIISEIRKETGTGVRIFRGDQVPKCVSVNDEVVQIAGEFVNVQDALRNVTGRLRDNLLASKVLNAGVSRHSSSLAPESSPSGQMKEPPFGFHRSSGVSHGINQHSELTRCIDNLALSNKMDHPPSPGLWSSQTRQGVNKRGAFDVGKGSNSVKGGKGSNSVKGGKGSNSVKGGKGSNSVKGGKGSNSVKGGIELGSGSRSAIVTNTTVEILVPENVVSSVYGENGSNLTRLRQISGAKVMVHEPHPGTTDRIIVISGTLDETQAAQSLLQAFILTESP</sequence>
<dbReference type="CDD" id="cd22462">
    <property type="entry name" value="KH-I_HEN4_like_rpt5"/>
    <property type="match status" value="1"/>
</dbReference>
<evidence type="ECO:0000313" key="5">
    <source>
        <dbReference type="EMBL" id="KAK4378561.1"/>
    </source>
</evidence>
<comment type="caution">
    <text evidence="5">The sequence shown here is derived from an EMBL/GenBank/DDBJ whole genome shotgun (WGS) entry which is preliminary data.</text>
</comment>
<dbReference type="AlphaFoldDB" id="A0AAE1T184"/>
<dbReference type="Gene3D" id="3.30.310.210">
    <property type="match status" value="1"/>
</dbReference>
<evidence type="ECO:0000313" key="6">
    <source>
        <dbReference type="Proteomes" id="UP001291623"/>
    </source>
</evidence>
<keyword evidence="6" id="KW-1185">Reference proteome</keyword>
<dbReference type="SMART" id="SM00322">
    <property type="entry name" value="KH"/>
    <property type="match status" value="5"/>
</dbReference>
<evidence type="ECO:0000256" key="2">
    <source>
        <dbReference type="PROSITE-ProRule" id="PRU00117"/>
    </source>
</evidence>
<evidence type="ECO:0000256" key="1">
    <source>
        <dbReference type="ARBA" id="ARBA00022737"/>
    </source>
</evidence>
<evidence type="ECO:0000256" key="3">
    <source>
        <dbReference type="SAM" id="MobiDB-lite"/>
    </source>
</evidence>
<dbReference type="InterPro" id="IPR004088">
    <property type="entry name" value="KH_dom_type_1"/>
</dbReference>
<organism evidence="5 6">
    <name type="scientific">Anisodus tanguticus</name>
    <dbReference type="NCBI Taxonomy" id="243964"/>
    <lineage>
        <taxon>Eukaryota</taxon>
        <taxon>Viridiplantae</taxon>
        <taxon>Streptophyta</taxon>
        <taxon>Embryophyta</taxon>
        <taxon>Tracheophyta</taxon>
        <taxon>Spermatophyta</taxon>
        <taxon>Magnoliopsida</taxon>
        <taxon>eudicotyledons</taxon>
        <taxon>Gunneridae</taxon>
        <taxon>Pentapetalae</taxon>
        <taxon>asterids</taxon>
        <taxon>lamiids</taxon>
        <taxon>Solanales</taxon>
        <taxon>Solanaceae</taxon>
        <taxon>Solanoideae</taxon>
        <taxon>Hyoscyameae</taxon>
        <taxon>Anisodus</taxon>
    </lineage>
</organism>
<feature type="domain" description="K Homology" evidence="4">
    <location>
        <begin position="279"/>
        <end position="355"/>
    </location>
</feature>
<dbReference type="PANTHER" id="PTHR10288">
    <property type="entry name" value="KH DOMAIN CONTAINING RNA BINDING PROTEIN"/>
    <property type="match status" value="1"/>
</dbReference>
<reference evidence="5" key="1">
    <citation type="submission" date="2023-12" db="EMBL/GenBank/DDBJ databases">
        <title>Genome assembly of Anisodus tanguticus.</title>
        <authorList>
            <person name="Wang Y.-J."/>
        </authorList>
    </citation>
    <scope>NUCLEOTIDE SEQUENCE</scope>
    <source>
        <strain evidence="5">KB-2021</strain>
        <tissue evidence="5">Leaf</tissue>
    </source>
</reference>
<name>A0AAE1T184_9SOLA</name>
<dbReference type="Pfam" id="PF00353">
    <property type="entry name" value="HemolysinCabind"/>
    <property type="match status" value="1"/>
</dbReference>
<dbReference type="CDD" id="cd22459">
    <property type="entry name" value="KH-I_PEPPER_rpt1_like"/>
    <property type="match status" value="1"/>
</dbReference>
<dbReference type="InterPro" id="IPR011049">
    <property type="entry name" value="Serralysin-like_metalloprot_C"/>
</dbReference>
<protein>
    <recommendedName>
        <fullName evidence="4">K Homology domain-containing protein</fullName>
    </recommendedName>
</protein>
<keyword evidence="2" id="KW-0694">RNA-binding</keyword>
<feature type="region of interest" description="Disordered" evidence="3">
    <location>
        <begin position="1"/>
        <end position="29"/>
    </location>
</feature>
<feature type="compositionally biased region" description="Polar residues" evidence="3">
    <location>
        <begin position="1"/>
        <end position="17"/>
    </location>
</feature>
<dbReference type="GO" id="GO:0005509">
    <property type="term" value="F:calcium ion binding"/>
    <property type="evidence" value="ECO:0007669"/>
    <property type="project" value="InterPro"/>
</dbReference>
<dbReference type="CDD" id="cd22460">
    <property type="entry name" value="KH-I_PEPPER_rpt2_like"/>
    <property type="match status" value="2"/>
</dbReference>
<dbReference type="InterPro" id="IPR036612">
    <property type="entry name" value="KH_dom_type_1_sf"/>
</dbReference>
<dbReference type="Proteomes" id="UP001291623">
    <property type="component" value="Unassembled WGS sequence"/>
</dbReference>
<dbReference type="EMBL" id="JAVYJV010000001">
    <property type="protein sequence ID" value="KAK4378561.1"/>
    <property type="molecule type" value="Genomic_DNA"/>
</dbReference>
<dbReference type="Pfam" id="PF00013">
    <property type="entry name" value="KH_1"/>
    <property type="match status" value="5"/>
</dbReference>
<dbReference type="InterPro" id="IPR001343">
    <property type="entry name" value="Hemolysn_Ca-bd"/>
</dbReference>
<evidence type="ECO:0000259" key="4">
    <source>
        <dbReference type="SMART" id="SM00322"/>
    </source>
</evidence>
<dbReference type="Gene3D" id="3.30.1370.10">
    <property type="entry name" value="K Homology domain, type 1"/>
    <property type="match status" value="3"/>
</dbReference>
<keyword evidence="1" id="KW-0677">Repeat</keyword>
<dbReference type="InterPro" id="IPR004087">
    <property type="entry name" value="KH_dom"/>
</dbReference>
<feature type="region of interest" description="Disordered" evidence="3">
    <location>
        <begin position="457"/>
        <end position="479"/>
    </location>
</feature>
<feature type="compositionally biased region" description="Low complexity" evidence="3">
    <location>
        <begin position="457"/>
        <end position="469"/>
    </location>
</feature>
<dbReference type="SUPFAM" id="SSF54791">
    <property type="entry name" value="Eukaryotic type KH-domain (KH-domain type I)"/>
    <property type="match status" value="5"/>
</dbReference>
<feature type="compositionally biased region" description="Low complexity" evidence="3">
    <location>
        <begin position="533"/>
        <end position="579"/>
    </location>
</feature>
<dbReference type="PROSITE" id="PS50084">
    <property type="entry name" value="KH_TYPE_1"/>
    <property type="match status" value="5"/>
</dbReference>
<dbReference type="SUPFAM" id="SSF51120">
    <property type="entry name" value="beta-Roll"/>
    <property type="match status" value="1"/>
</dbReference>
<feature type="domain" description="K Homology" evidence="4">
    <location>
        <begin position="367"/>
        <end position="442"/>
    </location>
</feature>
<feature type="domain" description="K Homology" evidence="4">
    <location>
        <begin position="141"/>
        <end position="216"/>
    </location>
</feature>
<feature type="domain" description="K Homology" evidence="4">
    <location>
        <begin position="31"/>
        <end position="130"/>
    </location>
</feature>
<accession>A0AAE1T184</accession>
<feature type="domain" description="K Homology" evidence="4">
    <location>
        <begin position="592"/>
        <end position="662"/>
    </location>
</feature>